<proteinExistence type="predicted"/>
<organism evidence="1">
    <name type="scientific">Ixodes ricinus</name>
    <name type="common">Common tick</name>
    <name type="synonym">Acarus ricinus</name>
    <dbReference type="NCBI Taxonomy" id="34613"/>
    <lineage>
        <taxon>Eukaryota</taxon>
        <taxon>Metazoa</taxon>
        <taxon>Ecdysozoa</taxon>
        <taxon>Arthropoda</taxon>
        <taxon>Chelicerata</taxon>
        <taxon>Arachnida</taxon>
        <taxon>Acari</taxon>
        <taxon>Parasitiformes</taxon>
        <taxon>Ixodida</taxon>
        <taxon>Ixodoidea</taxon>
        <taxon>Ixodidae</taxon>
        <taxon>Ixodinae</taxon>
        <taxon>Ixodes</taxon>
    </lineage>
</organism>
<dbReference type="AlphaFoldDB" id="A0A6B0TSQ9"/>
<evidence type="ECO:0000313" key="1">
    <source>
        <dbReference type="EMBL" id="MXU82969.1"/>
    </source>
</evidence>
<protein>
    <submittedName>
        <fullName evidence="1">Putative secreted protein</fullName>
    </submittedName>
</protein>
<name>A0A6B0TSQ9_IXORI</name>
<reference evidence="1" key="1">
    <citation type="submission" date="2019-12" db="EMBL/GenBank/DDBJ databases">
        <title>An insight into the sialome of adult female Ixodes ricinus ticks feeding for 6 days.</title>
        <authorList>
            <person name="Perner J."/>
            <person name="Ribeiro J.M.C."/>
        </authorList>
    </citation>
    <scope>NUCLEOTIDE SEQUENCE</scope>
    <source>
        <strain evidence="1">Semi-engorged</strain>
        <tissue evidence="1">Salivary glands</tissue>
    </source>
</reference>
<dbReference type="EMBL" id="GIFC01000886">
    <property type="protein sequence ID" value="MXU82969.1"/>
    <property type="molecule type" value="Transcribed_RNA"/>
</dbReference>
<sequence>MLLDVPGRAKCSNRALTSWLALFLMCLFEMALGITSQLKYYLRLVYAKHGAPFHATHKVKQWNILCARLQQR</sequence>
<accession>A0A6B0TSQ9</accession>